<reference evidence="11" key="1">
    <citation type="submission" date="2017-09" db="EMBL/GenBank/DDBJ databases">
        <title>Depth-based differentiation of microbial function through sediment-hosted aquifers and enrichment of novel symbionts in the deep terrestrial subsurface.</title>
        <authorList>
            <person name="Probst A.J."/>
            <person name="Ladd B."/>
            <person name="Jarett J.K."/>
            <person name="Geller-Mcgrath D.E."/>
            <person name="Sieber C.M.K."/>
            <person name="Emerson J.B."/>
            <person name="Anantharaman K."/>
            <person name="Thomas B.C."/>
            <person name="Malmstrom R."/>
            <person name="Stieglmeier M."/>
            <person name="Klingl A."/>
            <person name="Woyke T."/>
            <person name="Ryan C.M."/>
            <person name="Banfield J.F."/>
        </authorList>
    </citation>
    <scope>NUCLEOTIDE SEQUENCE [LARGE SCALE GENOMIC DNA]</scope>
</reference>
<keyword evidence="7" id="KW-0963">Cytoplasm</keyword>
<dbReference type="InterPro" id="IPR045462">
    <property type="entry name" value="aa-tRNA-synth_I_cd-bd"/>
</dbReference>
<dbReference type="HAMAP" id="MF_00022">
    <property type="entry name" value="Glu_tRNA_synth_type1"/>
    <property type="match status" value="1"/>
</dbReference>
<evidence type="ECO:0000256" key="7">
    <source>
        <dbReference type="HAMAP-Rule" id="MF_00022"/>
    </source>
</evidence>
<evidence type="ECO:0000259" key="9">
    <source>
        <dbReference type="Pfam" id="PF19269"/>
    </source>
</evidence>
<dbReference type="InterPro" id="IPR033910">
    <property type="entry name" value="GluRS_core"/>
</dbReference>
<dbReference type="EC" id="6.1.1.17" evidence="7"/>
<dbReference type="AlphaFoldDB" id="A0A2M6XAT9"/>
<dbReference type="Proteomes" id="UP000231214">
    <property type="component" value="Unassembled WGS sequence"/>
</dbReference>
<evidence type="ECO:0000313" key="10">
    <source>
        <dbReference type="EMBL" id="PIU02200.1"/>
    </source>
</evidence>
<dbReference type="InterPro" id="IPR020751">
    <property type="entry name" value="aa-tRNA-synth_I_codon-bd_sub2"/>
</dbReference>
<dbReference type="Gene3D" id="1.10.10.350">
    <property type="match status" value="1"/>
</dbReference>
<dbReference type="InterPro" id="IPR020058">
    <property type="entry name" value="Glu/Gln-tRNA-synth_Ib_cat-dom"/>
</dbReference>
<feature type="short sequence motif" description="'HIGH' region" evidence="7">
    <location>
        <begin position="12"/>
        <end position="22"/>
    </location>
</feature>
<feature type="domain" description="Aminoacyl-tRNA synthetase class I anticodon-binding" evidence="9">
    <location>
        <begin position="291"/>
        <end position="430"/>
    </location>
</feature>
<dbReference type="Gene3D" id="3.40.50.620">
    <property type="entry name" value="HUPs"/>
    <property type="match status" value="2"/>
</dbReference>
<keyword evidence="6 7" id="KW-0030">Aminoacyl-tRNA synthetase</keyword>
<dbReference type="GO" id="GO:0000049">
    <property type="term" value="F:tRNA binding"/>
    <property type="evidence" value="ECO:0007669"/>
    <property type="project" value="InterPro"/>
</dbReference>
<dbReference type="InterPro" id="IPR004527">
    <property type="entry name" value="Glu-tRNA-ligase_bac/mito"/>
</dbReference>
<dbReference type="EMBL" id="PEZK01000023">
    <property type="protein sequence ID" value="PIU02200.1"/>
    <property type="molecule type" value="Genomic_DNA"/>
</dbReference>
<evidence type="ECO:0000256" key="3">
    <source>
        <dbReference type="ARBA" id="ARBA00022741"/>
    </source>
</evidence>
<comment type="subcellular location">
    <subcellularLocation>
        <location evidence="7">Cytoplasm</location>
    </subcellularLocation>
</comment>
<feature type="short sequence motif" description="'KMSKS' region" evidence="7">
    <location>
        <begin position="209"/>
        <end position="213"/>
    </location>
</feature>
<dbReference type="GO" id="GO:0006424">
    <property type="term" value="P:glutamyl-tRNA aminoacylation"/>
    <property type="evidence" value="ECO:0007669"/>
    <property type="project" value="UniProtKB-UniRule"/>
</dbReference>
<dbReference type="GO" id="GO:0008270">
    <property type="term" value="F:zinc ion binding"/>
    <property type="evidence" value="ECO:0007669"/>
    <property type="project" value="InterPro"/>
</dbReference>
<dbReference type="Pfam" id="PF19269">
    <property type="entry name" value="Anticodon_2"/>
    <property type="match status" value="1"/>
</dbReference>
<evidence type="ECO:0000313" key="11">
    <source>
        <dbReference type="Proteomes" id="UP000231214"/>
    </source>
</evidence>
<evidence type="ECO:0000256" key="1">
    <source>
        <dbReference type="ARBA" id="ARBA00007894"/>
    </source>
</evidence>
<keyword evidence="4 7" id="KW-0067">ATP-binding</keyword>
<dbReference type="SUPFAM" id="SSF52374">
    <property type="entry name" value="Nucleotidylyl transferase"/>
    <property type="match status" value="1"/>
</dbReference>
<dbReference type="SUPFAM" id="SSF48163">
    <property type="entry name" value="An anticodon-binding domain of class I aminoacyl-tRNA synthetases"/>
    <property type="match status" value="1"/>
</dbReference>
<comment type="similarity">
    <text evidence="1 7">Belongs to the class-I aminoacyl-tRNA synthetase family. Glutamate--tRNA ligase type 1 subfamily.</text>
</comment>
<evidence type="ECO:0000256" key="5">
    <source>
        <dbReference type="ARBA" id="ARBA00022917"/>
    </source>
</evidence>
<keyword evidence="2 7" id="KW-0436">Ligase</keyword>
<dbReference type="PANTHER" id="PTHR43311">
    <property type="entry name" value="GLUTAMATE--TRNA LIGASE"/>
    <property type="match status" value="1"/>
</dbReference>
<name>A0A2M6XAT9_9BACT</name>
<dbReference type="PANTHER" id="PTHR43311:SF2">
    <property type="entry name" value="GLUTAMATE--TRNA LIGASE, MITOCHONDRIAL-RELATED"/>
    <property type="match status" value="1"/>
</dbReference>
<dbReference type="NCBIfam" id="TIGR00464">
    <property type="entry name" value="gltX_bact"/>
    <property type="match status" value="1"/>
</dbReference>
<dbReference type="CDD" id="cd00808">
    <property type="entry name" value="GluRS_core"/>
    <property type="match status" value="1"/>
</dbReference>
<dbReference type="PRINTS" id="PR00987">
    <property type="entry name" value="TRNASYNTHGLU"/>
</dbReference>
<dbReference type="InterPro" id="IPR000924">
    <property type="entry name" value="Glu/Gln-tRNA-synth"/>
</dbReference>
<feature type="domain" description="Glutamyl/glutaminyl-tRNA synthetase class Ib catalytic" evidence="8">
    <location>
        <begin position="6"/>
        <end position="110"/>
    </location>
</feature>
<dbReference type="GO" id="GO:0005829">
    <property type="term" value="C:cytosol"/>
    <property type="evidence" value="ECO:0007669"/>
    <property type="project" value="TreeGrafter"/>
</dbReference>
<comment type="subunit">
    <text evidence="7">Monomer.</text>
</comment>
<protein>
    <recommendedName>
        <fullName evidence="7">Glutamate--tRNA ligase</fullName>
        <ecNumber evidence="7">6.1.1.17</ecNumber>
    </recommendedName>
    <alternativeName>
        <fullName evidence="7">Glutamyl-tRNA synthetase</fullName>
        <shortName evidence="7">GluRS</shortName>
    </alternativeName>
</protein>
<feature type="binding site" evidence="7">
    <location>
        <position position="212"/>
    </location>
    <ligand>
        <name>ATP</name>
        <dbReference type="ChEBI" id="CHEBI:30616"/>
    </ligand>
</feature>
<comment type="catalytic activity">
    <reaction evidence="7">
        <text>tRNA(Glu) + L-glutamate + ATP = L-glutamyl-tRNA(Glu) + AMP + diphosphate</text>
        <dbReference type="Rhea" id="RHEA:23540"/>
        <dbReference type="Rhea" id="RHEA-COMP:9663"/>
        <dbReference type="Rhea" id="RHEA-COMP:9680"/>
        <dbReference type="ChEBI" id="CHEBI:29985"/>
        <dbReference type="ChEBI" id="CHEBI:30616"/>
        <dbReference type="ChEBI" id="CHEBI:33019"/>
        <dbReference type="ChEBI" id="CHEBI:78442"/>
        <dbReference type="ChEBI" id="CHEBI:78520"/>
        <dbReference type="ChEBI" id="CHEBI:456215"/>
        <dbReference type="EC" id="6.1.1.17"/>
    </reaction>
</comment>
<dbReference type="InterPro" id="IPR014729">
    <property type="entry name" value="Rossmann-like_a/b/a_fold"/>
</dbReference>
<evidence type="ECO:0000259" key="8">
    <source>
        <dbReference type="Pfam" id="PF00749"/>
    </source>
</evidence>
<comment type="function">
    <text evidence="7">Catalyzes the attachment of glutamate to tRNA(Glu) in a two-step reaction: glutamate is first activated by ATP to form Glu-AMP and then transferred to the acceptor end of tRNA(Glu).</text>
</comment>
<evidence type="ECO:0000256" key="6">
    <source>
        <dbReference type="ARBA" id="ARBA00023146"/>
    </source>
</evidence>
<keyword evidence="5 7" id="KW-0648">Protein biosynthesis</keyword>
<gene>
    <name evidence="7" type="primary">gltX</name>
    <name evidence="10" type="ORF">COT66_01465</name>
</gene>
<sequence length="431" mass="49310">MKAVTIRVRIAPSPTGLAHLGTIYTALFNYAFARQNQGQFILRIEDTDVKRHVPEAEQVIYDAFAWLGLDYDEGPDKSGPFQPYRQSERLKLYQDYAHQLVHQKLAYEDEGAIRFRVPAGQTGWQDLIRGEVKFANDQIKDFVVLKSDGYPTYNFAVVVDDWLMQITHVVRAEDHVSNTPRQLLIYQALQAPVPQFAHLPLLRNPDHSKISKRKNPVAIAWYRQQGYLPDALLNFLCLLGWSHPQSQEVFPLDEFVKHFSFARVSTSAPVFDLTKLDWLNGVYIRQKTDRELAQLLKPFAPPKMSETLIEQTVPLIKERINKLSDYAAMVDFLVKEPKIDQALLLKKSRQDEKTVAEQRALAVEKLAAVEDWQAEKLERVCRDLAAEKNYHAGKFFMALRIVITGKAVTPPLFASLALLGKTKTLARLQKK</sequence>
<comment type="caution">
    <text evidence="7">Lacks conserved residue(s) required for the propagation of feature annotation.</text>
</comment>
<proteinExistence type="inferred from homology"/>
<evidence type="ECO:0000256" key="2">
    <source>
        <dbReference type="ARBA" id="ARBA00022598"/>
    </source>
</evidence>
<keyword evidence="3 7" id="KW-0547">Nucleotide-binding</keyword>
<evidence type="ECO:0000256" key="4">
    <source>
        <dbReference type="ARBA" id="ARBA00022840"/>
    </source>
</evidence>
<dbReference type="Pfam" id="PF00749">
    <property type="entry name" value="tRNA-synt_1c"/>
    <property type="match status" value="2"/>
</dbReference>
<accession>A0A2M6XAT9</accession>
<dbReference type="InterPro" id="IPR049940">
    <property type="entry name" value="GluQ/Sye"/>
</dbReference>
<dbReference type="GO" id="GO:0004818">
    <property type="term" value="F:glutamate-tRNA ligase activity"/>
    <property type="evidence" value="ECO:0007669"/>
    <property type="project" value="UniProtKB-UniRule"/>
</dbReference>
<comment type="caution">
    <text evidence="10">The sequence shown here is derived from an EMBL/GenBank/DDBJ whole genome shotgun (WGS) entry which is preliminary data.</text>
</comment>
<dbReference type="InterPro" id="IPR008925">
    <property type="entry name" value="aa_tRNA-synth_I_cd-bd_sf"/>
</dbReference>
<organism evidence="10 11">
    <name type="scientific">Candidatus Shapirobacteria bacterium CG09_land_8_20_14_0_10_49_15</name>
    <dbReference type="NCBI Taxonomy" id="1974482"/>
    <lineage>
        <taxon>Bacteria</taxon>
        <taxon>Candidatus Shapironibacteriota</taxon>
    </lineage>
</organism>
<dbReference type="GO" id="GO:0005524">
    <property type="term" value="F:ATP binding"/>
    <property type="evidence" value="ECO:0007669"/>
    <property type="project" value="UniProtKB-UniRule"/>
</dbReference>
<feature type="domain" description="Glutamyl/glutaminyl-tRNA synthetase class Ib catalytic" evidence="8">
    <location>
        <begin position="111"/>
        <end position="278"/>
    </location>
</feature>